<dbReference type="EMBL" id="JANPWB010000003">
    <property type="protein sequence ID" value="KAJ1202614.1"/>
    <property type="molecule type" value="Genomic_DNA"/>
</dbReference>
<gene>
    <name evidence="2" type="ORF">NDU88_006411</name>
</gene>
<organism evidence="2 3">
    <name type="scientific">Pleurodeles waltl</name>
    <name type="common">Iberian ribbed newt</name>
    <dbReference type="NCBI Taxonomy" id="8319"/>
    <lineage>
        <taxon>Eukaryota</taxon>
        <taxon>Metazoa</taxon>
        <taxon>Chordata</taxon>
        <taxon>Craniata</taxon>
        <taxon>Vertebrata</taxon>
        <taxon>Euteleostomi</taxon>
        <taxon>Amphibia</taxon>
        <taxon>Batrachia</taxon>
        <taxon>Caudata</taxon>
        <taxon>Salamandroidea</taxon>
        <taxon>Salamandridae</taxon>
        <taxon>Pleurodelinae</taxon>
        <taxon>Pleurodeles</taxon>
    </lineage>
</organism>
<evidence type="ECO:0000313" key="2">
    <source>
        <dbReference type="EMBL" id="KAJ1202614.1"/>
    </source>
</evidence>
<feature type="compositionally biased region" description="Basic and acidic residues" evidence="1">
    <location>
        <begin position="72"/>
        <end position="94"/>
    </location>
</feature>
<proteinExistence type="predicted"/>
<sequence length="162" mass="18124">MSQYGDASAGAAFDLGKLESYAVAQLRQFCKNIACPIKGSTRKDELQKTLRSWMTAKEAEGHTEGKDEDEEPKVHGLREKSLQWAAEEEKRENKGGVRRFLGPHTVMHRLVSTQGRLCIDFWHSVMDPLRVVGFSDAPESVRGILGLWSEVKSAASFRFGVQ</sequence>
<feature type="region of interest" description="Disordered" evidence="1">
    <location>
        <begin position="52"/>
        <end position="94"/>
    </location>
</feature>
<dbReference type="Proteomes" id="UP001066276">
    <property type="component" value="Chromosome 2_1"/>
</dbReference>
<evidence type="ECO:0000256" key="1">
    <source>
        <dbReference type="SAM" id="MobiDB-lite"/>
    </source>
</evidence>
<protein>
    <submittedName>
        <fullName evidence="2">Uncharacterized protein</fullName>
    </submittedName>
</protein>
<name>A0AAV7VRB4_PLEWA</name>
<comment type="caution">
    <text evidence="2">The sequence shown here is derived from an EMBL/GenBank/DDBJ whole genome shotgun (WGS) entry which is preliminary data.</text>
</comment>
<dbReference type="AlphaFoldDB" id="A0AAV7VRB4"/>
<evidence type="ECO:0000313" key="3">
    <source>
        <dbReference type="Proteomes" id="UP001066276"/>
    </source>
</evidence>
<reference evidence="2" key="1">
    <citation type="journal article" date="2022" name="bioRxiv">
        <title>Sequencing and chromosome-scale assembly of the giantPleurodeles waltlgenome.</title>
        <authorList>
            <person name="Brown T."/>
            <person name="Elewa A."/>
            <person name="Iarovenko S."/>
            <person name="Subramanian E."/>
            <person name="Araus A.J."/>
            <person name="Petzold A."/>
            <person name="Susuki M."/>
            <person name="Suzuki K.-i.T."/>
            <person name="Hayashi T."/>
            <person name="Toyoda A."/>
            <person name="Oliveira C."/>
            <person name="Osipova E."/>
            <person name="Leigh N.D."/>
            <person name="Simon A."/>
            <person name="Yun M.H."/>
        </authorList>
    </citation>
    <scope>NUCLEOTIDE SEQUENCE</scope>
    <source>
        <strain evidence="2">20211129_DDA</strain>
        <tissue evidence="2">Liver</tissue>
    </source>
</reference>
<keyword evidence="3" id="KW-1185">Reference proteome</keyword>
<accession>A0AAV7VRB4</accession>